<dbReference type="InterPro" id="IPR036388">
    <property type="entry name" value="WH-like_DNA-bd_sf"/>
</dbReference>
<dbReference type="SUPFAM" id="SSF46785">
    <property type="entry name" value="Winged helix' DNA-binding domain"/>
    <property type="match status" value="1"/>
</dbReference>
<dbReference type="Gene3D" id="1.10.10.10">
    <property type="entry name" value="Winged helix-like DNA-binding domain superfamily/Winged helix DNA-binding domain"/>
    <property type="match status" value="1"/>
</dbReference>
<evidence type="ECO:0000256" key="2">
    <source>
        <dbReference type="ARBA" id="ARBA00023125"/>
    </source>
</evidence>
<accession>A0ABV3PGY8</accession>
<feature type="domain" description="HTH gntR-type" evidence="4">
    <location>
        <begin position="22"/>
        <end position="89"/>
    </location>
</feature>
<proteinExistence type="predicted"/>
<sequence length="287" mass="30764">MPDVAVKASYAFLEPLGLTGRGGTTERVLAVLREAIIGFELAPGEDIDKLAICERLGVSRFPVSEALARLQSEGLVEILPQRGTRVSRIRLAEVRQSMFIRRALESQAVRTLALGYRATPVGHVIPGEAEGLGKGIQGPKEITCAPRSPSLAATSKARAPLAGNDKDALLQSLERNLRYQQAAAQAGDRRGFHLLDLEFHLTLLDALGFARVKAAVEAARANLDRVRRLLSSPRHIALTLVDHQAIVTALCAGDADAAASAMEAHLDSVITELVAFAAENPTLFEDL</sequence>
<dbReference type="SUPFAM" id="SSF48008">
    <property type="entry name" value="GntR ligand-binding domain-like"/>
    <property type="match status" value="1"/>
</dbReference>
<comment type="caution">
    <text evidence="5">The sequence shown here is derived from an EMBL/GenBank/DDBJ whole genome shotgun (WGS) entry which is preliminary data.</text>
</comment>
<organism evidence="5 6">
    <name type="scientific">Labrys neptuniae</name>
    <dbReference type="NCBI Taxonomy" id="376174"/>
    <lineage>
        <taxon>Bacteria</taxon>
        <taxon>Pseudomonadati</taxon>
        <taxon>Pseudomonadota</taxon>
        <taxon>Alphaproteobacteria</taxon>
        <taxon>Hyphomicrobiales</taxon>
        <taxon>Xanthobacteraceae</taxon>
        <taxon>Labrys</taxon>
    </lineage>
</organism>
<dbReference type="InterPro" id="IPR000524">
    <property type="entry name" value="Tscrpt_reg_HTH_GntR"/>
</dbReference>
<evidence type="ECO:0000313" key="6">
    <source>
        <dbReference type="Proteomes" id="UP001555786"/>
    </source>
</evidence>
<dbReference type="InterPro" id="IPR011711">
    <property type="entry name" value="GntR_C"/>
</dbReference>
<dbReference type="EMBL" id="JBFNQD010000001">
    <property type="protein sequence ID" value="MEW9304874.1"/>
    <property type="molecule type" value="Genomic_DNA"/>
</dbReference>
<evidence type="ECO:0000313" key="5">
    <source>
        <dbReference type="EMBL" id="MEW9304874.1"/>
    </source>
</evidence>
<gene>
    <name evidence="5" type="ORF">ABXS05_04950</name>
</gene>
<keyword evidence="2" id="KW-0238">DNA-binding</keyword>
<dbReference type="Gene3D" id="1.20.120.530">
    <property type="entry name" value="GntR ligand-binding domain-like"/>
    <property type="match status" value="1"/>
</dbReference>
<dbReference type="RefSeq" id="WP_367623126.1">
    <property type="nucleotide sequence ID" value="NZ_JBFNQD010000001.1"/>
</dbReference>
<reference evidence="5 6" key="1">
    <citation type="submission" date="2024-07" db="EMBL/GenBank/DDBJ databases">
        <title>Description of Labrys sedimenti sp. nov., isolated from a diclofenac-degrading enrichment culture.</title>
        <authorList>
            <person name="Tancsics A."/>
            <person name="Csepanyi A."/>
        </authorList>
    </citation>
    <scope>NUCLEOTIDE SEQUENCE [LARGE SCALE GENOMIC DNA]</scope>
    <source>
        <strain evidence="5 6">LMG 23578</strain>
    </source>
</reference>
<evidence type="ECO:0000259" key="4">
    <source>
        <dbReference type="PROSITE" id="PS50949"/>
    </source>
</evidence>
<dbReference type="Pfam" id="PF00392">
    <property type="entry name" value="GntR"/>
    <property type="match status" value="1"/>
</dbReference>
<keyword evidence="6" id="KW-1185">Reference proteome</keyword>
<dbReference type="PROSITE" id="PS50949">
    <property type="entry name" value="HTH_GNTR"/>
    <property type="match status" value="1"/>
</dbReference>
<keyword evidence="1" id="KW-0805">Transcription regulation</keyword>
<dbReference type="Proteomes" id="UP001555786">
    <property type="component" value="Unassembled WGS sequence"/>
</dbReference>
<dbReference type="InterPro" id="IPR008920">
    <property type="entry name" value="TF_FadR/GntR_C"/>
</dbReference>
<evidence type="ECO:0000256" key="1">
    <source>
        <dbReference type="ARBA" id="ARBA00023015"/>
    </source>
</evidence>
<keyword evidence="3" id="KW-0804">Transcription</keyword>
<dbReference type="InterPro" id="IPR036390">
    <property type="entry name" value="WH_DNA-bd_sf"/>
</dbReference>
<dbReference type="PANTHER" id="PTHR43537:SF45">
    <property type="entry name" value="GNTR FAMILY REGULATORY PROTEIN"/>
    <property type="match status" value="1"/>
</dbReference>
<dbReference type="CDD" id="cd07377">
    <property type="entry name" value="WHTH_GntR"/>
    <property type="match status" value="1"/>
</dbReference>
<dbReference type="SMART" id="SM00895">
    <property type="entry name" value="FCD"/>
    <property type="match status" value="1"/>
</dbReference>
<protein>
    <submittedName>
        <fullName evidence="5">GntR family transcriptional regulator</fullName>
    </submittedName>
</protein>
<name>A0ABV3PGY8_9HYPH</name>
<dbReference type="Pfam" id="PF07729">
    <property type="entry name" value="FCD"/>
    <property type="match status" value="1"/>
</dbReference>
<dbReference type="PANTHER" id="PTHR43537">
    <property type="entry name" value="TRANSCRIPTIONAL REGULATOR, GNTR FAMILY"/>
    <property type="match status" value="1"/>
</dbReference>
<evidence type="ECO:0000256" key="3">
    <source>
        <dbReference type="ARBA" id="ARBA00023163"/>
    </source>
</evidence>
<dbReference type="SMART" id="SM00345">
    <property type="entry name" value="HTH_GNTR"/>
    <property type="match status" value="1"/>
</dbReference>